<gene>
    <name evidence="2" type="ORF">NPX13_g3399</name>
</gene>
<evidence type="ECO:0000313" key="3">
    <source>
        <dbReference type="Proteomes" id="UP001148614"/>
    </source>
</evidence>
<keyword evidence="3" id="KW-1185">Reference proteome</keyword>
<feature type="region of interest" description="Disordered" evidence="1">
    <location>
        <begin position="188"/>
        <end position="274"/>
    </location>
</feature>
<sequence length="514" mass="56551">MLQPALDGPPSPEGIRAFSRRIKRRSIAEPQLNETTPSLGASSLHSENPETWERGIENTSLSRNPSQRSSAMAFRERPESVQLFGKAVFSRKPKLRRELSDQGYPSSSLLSLSELPPDPTTGLSREQRFIQSVFTRRRARGASEASMKKYQISGPYDFQHVSHATKENTAGLNGLNRQELVVDLSGARPRTTTGASSNTSGGINPQVLDKPLPTPPPPSSQEDMEYSSARNSIQISPPRPLRYIPDAQTSPVPPPRTSSRMSARHDSIDSTGTATFEKPRTISSHHHTQSFILPSTEGIRSPPASNASDSFLEQHIAGGEEKLPYPPSAPDDAAWPLSTCSSMSSLAEVPEEEEYALTNVRSRASVISTTTSLRGSISVPHLRRISISQATQRPPSNASDTLGRFDLFSAQRALYAYDEEELDEANFIRDNWEDDIDYCYDHEVEADCDYAWERLSCDLEREPHHHVLDGQASFDSLESARAGLLPADFPSSAAASARSRRFELSRGAGVLLIP</sequence>
<protein>
    <recommendedName>
        <fullName evidence="4">CRIB domain-containing protein</fullName>
    </recommendedName>
</protein>
<feature type="region of interest" description="Disordered" evidence="1">
    <location>
        <begin position="26"/>
        <end position="69"/>
    </location>
</feature>
<evidence type="ECO:0000313" key="2">
    <source>
        <dbReference type="EMBL" id="KAJ3577168.1"/>
    </source>
</evidence>
<feature type="compositionally biased region" description="Polar residues" evidence="1">
    <location>
        <begin position="32"/>
        <end position="46"/>
    </location>
</feature>
<dbReference type="Proteomes" id="UP001148614">
    <property type="component" value="Unassembled WGS sequence"/>
</dbReference>
<feature type="compositionally biased region" description="Low complexity" evidence="1">
    <location>
        <begin position="191"/>
        <end position="202"/>
    </location>
</feature>
<dbReference type="EMBL" id="JANPWZ010000419">
    <property type="protein sequence ID" value="KAJ3577168.1"/>
    <property type="molecule type" value="Genomic_DNA"/>
</dbReference>
<feature type="region of interest" description="Disordered" evidence="1">
    <location>
        <begin position="98"/>
        <end position="126"/>
    </location>
</feature>
<evidence type="ECO:0000256" key="1">
    <source>
        <dbReference type="SAM" id="MobiDB-lite"/>
    </source>
</evidence>
<name>A0A9W8NIT3_9PEZI</name>
<organism evidence="2 3">
    <name type="scientific">Xylaria arbuscula</name>
    <dbReference type="NCBI Taxonomy" id="114810"/>
    <lineage>
        <taxon>Eukaryota</taxon>
        <taxon>Fungi</taxon>
        <taxon>Dikarya</taxon>
        <taxon>Ascomycota</taxon>
        <taxon>Pezizomycotina</taxon>
        <taxon>Sordariomycetes</taxon>
        <taxon>Xylariomycetidae</taxon>
        <taxon>Xylariales</taxon>
        <taxon>Xylariaceae</taxon>
        <taxon>Xylaria</taxon>
    </lineage>
</organism>
<reference evidence="2" key="1">
    <citation type="submission" date="2022-07" db="EMBL/GenBank/DDBJ databases">
        <title>Genome Sequence of Xylaria arbuscula.</title>
        <authorList>
            <person name="Buettner E."/>
        </authorList>
    </citation>
    <scope>NUCLEOTIDE SEQUENCE</scope>
    <source>
        <strain evidence="2">VT107</strain>
    </source>
</reference>
<proteinExistence type="predicted"/>
<feature type="compositionally biased region" description="Low complexity" evidence="1">
    <location>
        <begin position="105"/>
        <end position="115"/>
    </location>
</feature>
<accession>A0A9W8NIT3</accession>
<evidence type="ECO:0008006" key="4">
    <source>
        <dbReference type="Google" id="ProtNLM"/>
    </source>
</evidence>
<feature type="compositionally biased region" description="Basic and acidic residues" evidence="1">
    <location>
        <begin position="47"/>
        <end position="56"/>
    </location>
</feature>
<dbReference type="AlphaFoldDB" id="A0A9W8NIT3"/>
<feature type="compositionally biased region" description="Polar residues" evidence="1">
    <location>
        <begin position="57"/>
        <end position="69"/>
    </location>
</feature>
<dbReference type="VEuPathDB" id="FungiDB:F4678DRAFT_472283"/>
<comment type="caution">
    <text evidence="2">The sequence shown here is derived from an EMBL/GenBank/DDBJ whole genome shotgun (WGS) entry which is preliminary data.</text>
</comment>